<feature type="repeat" description="ANK" evidence="4">
    <location>
        <begin position="164"/>
        <end position="186"/>
    </location>
</feature>
<dbReference type="InterPro" id="IPR036770">
    <property type="entry name" value="Ankyrin_rpt-contain_sf"/>
</dbReference>
<feature type="repeat" description="ANK" evidence="4">
    <location>
        <begin position="130"/>
        <end position="152"/>
    </location>
</feature>
<feature type="transmembrane region" description="Helical" evidence="6">
    <location>
        <begin position="738"/>
        <end position="759"/>
    </location>
</feature>
<feature type="region of interest" description="Disordered" evidence="5">
    <location>
        <begin position="858"/>
        <end position="889"/>
    </location>
</feature>
<evidence type="ECO:0000313" key="11">
    <source>
        <dbReference type="Proteomes" id="UP000663828"/>
    </source>
</evidence>
<feature type="transmembrane region" description="Helical" evidence="6">
    <location>
        <begin position="765"/>
        <end position="788"/>
    </location>
</feature>
<dbReference type="InterPro" id="IPR014352">
    <property type="entry name" value="FERM/acyl-CoA-bd_prot_sf"/>
</dbReference>
<dbReference type="Pfam" id="PF12796">
    <property type="entry name" value="Ank_2"/>
    <property type="match status" value="1"/>
</dbReference>
<dbReference type="Pfam" id="PF10457">
    <property type="entry name" value="MENTAL"/>
    <property type="match status" value="1"/>
</dbReference>
<dbReference type="Pfam" id="PF01852">
    <property type="entry name" value="START"/>
    <property type="match status" value="1"/>
</dbReference>
<feature type="transmembrane region" description="Helical" evidence="6">
    <location>
        <begin position="696"/>
        <end position="717"/>
    </location>
</feature>
<dbReference type="GO" id="GO:0031902">
    <property type="term" value="C:late endosome membrane"/>
    <property type="evidence" value="ECO:0007669"/>
    <property type="project" value="TreeGrafter"/>
</dbReference>
<comment type="subcellular location">
    <subcellularLocation>
        <location evidence="1">Membrane</location>
        <topology evidence="1">Multi-pass membrane protein</topology>
    </subcellularLocation>
</comment>
<dbReference type="Pfam" id="PF00373">
    <property type="entry name" value="FERM_M"/>
    <property type="match status" value="1"/>
</dbReference>
<dbReference type="AlphaFoldDB" id="A0A813QPE9"/>
<evidence type="ECO:0000256" key="2">
    <source>
        <dbReference type="ARBA" id="ARBA00022692"/>
    </source>
</evidence>
<dbReference type="PROSITE" id="PS50848">
    <property type="entry name" value="START"/>
    <property type="match status" value="1"/>
</dbReference>
<dbReference type="Pfam" id="PF00023">
    <property type="entry name" value="Ank"/>
    <property type="match status" value="1"/>
</dbReference>
<dbReference type="SUPFAM" id="SSF55961">
    <property type="entry name" value="Bet v1-like"/>
    <property type="match status" value="1"/>
</dbReference>
<dbReference type="GO" id="GO:0008289">
    <property type="term" value="F:lipid binding"/>
    <property type="evidence" value="ECO:0007669"/>
    <property type="project" value="InterPro"/>
</dbReference>
<evidence type="ECO:0000256" key="1">
    <source>
        <dbReference type="ARBA" id="ARBA00004141"/>
    </source>
</evidence>
<dbReference type="InterPro" id="IPR035963">
    <property type="entry name" value="FERM_2"/>
</dbReference>
<feature type="transmembrane region" description="Helical" evidence="6">
    <location>
        <begin position="795"/>
        <end position="815"/>
    </location>
</feature>
<feature type="compositionally biased region" description="Polar residues" evidence="5">
    <location>
        <begin position="858"/>
        <end position="877"/>
    </location>
</feature>
<dbReference type="Pfam" id="PF24522">
    <property type="entry name" value="KRIT1_FRMD8_FERM_C"/>
    <property type="match status" value="1"/>
</dbReference>
<keyword evidence="6" id="KW-1133">Transmembrane helix</keyword>
<dbReference type="GO" id="GO:0099044">
    <property type="term" value="P:vesicle tethering to endoplasmic reticulum"/>
    <property type="evidence" value="ECO:0007669"/>
    <property type="project" value="TreeGrafter"/>
</dbReference>
<dbReference type="Gene3D" id="1.25.40.20">
    <property type="entry name" value="Ankyrin repeat-containing domain"/>
    <property type="match status" value="1"/>
</dbReference>
<evidence type="ECO:0000256" key="4">
    <source>
        <dbReference type="PROSITE-ProRule" id="PRU00023"/>
    </source>
</evidence>
<keyword evidence="3 6" id="KW-0472">Membrane</keyword>
<dbReference type="Gene3D" id="3.10.20.90">
    <property type="entry name" value="Phosphatidylinositol 3-kinase Catalytic Subunit, Chain A, domain 1"/>
    <property type="match status" value="1"/>
</dbReference>
<dbReference type="SMART" id="SM00234">
    <property type="entry name" value="START"/>
    <property type="match status" value="1"/>
</dbReference>
<keyword evidence="2 6" id="KW-0812">Transmembrane</keyword>
<dbReference type="GO" id="GO:0140284">
    <property type="term" value="C:endoplasmic reticulum-endosome membrane contact site"/>
    <property type="evidence" value="ECO:0007669"/>
    <property type="project" value="TreeGrafter"/>
</dbReference>
<evidence type="ECO:0000259" key="7">
    <source>
        <dbReference type="PROSITE" id="PS50057"/>
    </source>
</evidence>
<keyword evidence="11" id="KW-1185">Reference proteome</keyword>
<dbReference type="PANTHER" id="PTHR46121:SF4">
    <property type="entry name" value="STEROIDOGENIC ACUTE REGULATORY PROTEIN-LIKE"/>
    <property type="match status" value="1"/>
</dbReference>
<dbReference type="InterPro" id="IPR002110">
    <property type="entry name" value="Ankyrin_rpt"/>
</dbReference>
<dbReference type="GO" id="GO:0005789">
    <property type="term" value="C:endoplasmic reticulum membrane"/>
    <property type="evidence" value="ECO:0007669"/>
    <property type="project" value="TreeGrafter"/>
</dbReference>
<sequence length="1136" mass="129726">MHKSETSSSIANTRDKLFDQIDENERCDIIISNLLFDDLFASNEEPLVTHLDSVSVQSSRVAHERTRSSASERRHGRGLGSTISSRNPKRNRNNSLGEYPLHLACQNGQIEVVGKLLQEFSPVTLEHDMNRWTPLHHAAWHGHHRIVELLLRSKRFSINAVDNSHMSPLHLAALAGRAEVIRILLDCPDINVHAKNKDGKTAFDFCQQNPNRDWQLCTELIHKFLQKPLEKIKICLADGSTVELELVSGPAETNVRQLHSQMMTRLRLPNEVSHVFGIWICSKSVRIQLNPDHKPVQFLLNWKRYASELTTIPSESPLRNPSAASPTLNTNSEDAQLWWSRDTLLKIEFEQRLRIPHVIHLLFLEAYQNYLLAYYPCTDEDAIEFAVLMMGINEKQLDDKLWENFFSNDPNNLALLIPAEKLKRGGIPYWRRTILKRYKEVFIDDHVMRNRPQLILYLKMQFLNLAQNLTSYGSSFFTGKVCFGIDVSYEMSGSLGEHEHRGRRTSVYICVNDVGVHLINRLTKLQEFSFSYQQMTFTIETEAQSTLEINVKDNKNVGHIRSISSGSSSNNKHTKNSIFSFSSSSKQSHKMDRSSSTILSSMLTNSLSNNSEHQQKNHNRHILYTKQNFLIYHLMNHCNCDERTYKSDTLNQVNGELRNLYQAQTSNTSTNVSLNVLSNSTSGINKKRMFQVRRTFLLIVTFDVIFMVLLWIIYNQIKNITIDEAFINDVIKYSIKTSLFDVVGLSGLRFILLMISYAILKWSHWIFVAFTTLGSTGFIIAKTCVFTISKTDKGFTDYGILIVSFILAWVEIWFFDYRVIPHERRLRQALSNGDRRPLLGSNTSRSTSPVAVSPNYHSIINSNEPRQSFYSPVPSNDGSEDEDTSREVRRTLRADSSISQSMLATPASVIELDDDEGYGQQADEIIARVWQMFQDKDAWTPESKGSSGLDVIVAKTYPKWGKVFRLTSTLNASREELVEMLFDRQEDMSKWNPTVNDCRILEVINPDLYISYQLINEQAQGIIAKRDFVNVSTRRYIDGIAILAGQSCDYPKMPPKDNCVRGENGPTAYIVEKIDDTTCRFTWLLNVDLKGWLPQYLINSSLASAQLTLVESIRNYLSKSVDITSSCSSSTGDITT</sequence>
<dbReference type="InterPro" id="IPR000799">
    <property type="entry name" value="StAR-like"/>
</dbReference>
<dbReference type="SUPFAM" id="SSF48403">
    <property type="entry name" value="Ankyrin repeat"/>
    <property type="match status" value="1"/>
</dbReference>
<dbReference type="InterPro" id="IPR057096">
    <property type="entry name" value="KRIT1_FRMD8_FERM_C"/>
</dbReference>
<feature type="domain" description="START" evidence="8">
    <location>
        <begin position="935"/>
        <end position="1122"/>
    </location>
</feature>
<dbReference type="SUPFAM" id="SSF47031">
    <property type="entry name" value="Second domain of FERM"/>
    <property type="match status" value="1"/>
</dbReference>
<evidence type="ECO:0000259" key="8">
    <source>
        <dbReference type="PROSITE" id="PS50848"/>
    </source>
</evidence>
<evidence type="ECO:0000259" key="9">
    <source>
        <dbReference type="PROSITE" id="PS51439"/>
    </source>
</evidence>
<dbReference type="SMART" id="SM00295">
    <property type="entry name" value="B41"/>
    <property type="match status" value="1"/>
</dbReference>
<evidence type="ECO:0000256" key="5">
    <source>
        <dbReference type="SAM" id="MobiDB-lite"/>
    </source>
</evidence>
<dbReference type="PROSITE" id="PS50057">
    <property type="entry name" value="FERM_3"/>
    <property type="match status" value="1"/>
</dbReference>
<dbReference type="EMBL" id="CAJNOR010000045">
    <property type="protein sequence ID" value="CAF0771136.1"/>
    <property type="molecule type" value="Genomic_DNA"/>
</dbReference>
<dbReference type="InterPro" id="IPR011993">
    <property type="entry name" value="PH-like_dom_sf"/>
</dbReference>
<dbReference type="InterPro" id="IPR002913">
    <property type="entry name" value="START_lipid-bd_dom"/>
</dbReference>
<feature type="domain" description="FERM" evidence="7">
    <location>
        <begin position="230"/>
        <end position="589"/>
    </location>
</feature>
<dbReference type="SMART" id="SM00248">
    <property type="entry name" value="ANK"/>
    <property type="match status" value="3"/>
</dbReference>
<name>A0A813QPE9_ADIRI</name>
<dbReference type="Proteomes" id="UP000663828">
    <property type="component" value="Unassembled WGS sequence"/>
</dbReference>
<dbReference type="InterPro" id="IPR051869">
    <property type="entry name" value="STARD3"/>
</dbReference>
<dbReference type="InterPro" id="IPR000299">
    <property type="entry name" value="FERM_domain"/>
</dbReference>
<dbReference type="InterPro" id="IPR023393">
    <property type="entry name" value="START-like_dom_sf"/>
</dbReference>
<reference evidence="10" key="1">
    <citation type="submission" date="2021-02" db="EMBL/GenBank/DDBJ databases">
        <authorList>
            <person name="Nowell W R."/>
        </authorList>
    </citation>
    <scope>NUCLEOTIDE SEQUENCE</scope>
</reference>
<dbReference type="InterPro" id="IPR019498">
    <property type="entry name" value="MENTAL"/>
</dbReference>
<dbReference type="Gene3D" id="3.30.530.20">
    <property type="match status" value="1"/>
</dbReference>
<feature type="region of interest" description="Disordered" evidence="5">
    <location>
        <begin position="54"/>
        <end position="95"/>
    </location>
</feature>
<dbReference type="PRINTS" id="PR00978">
    <property type="entry name" value="STARPROTEIN"/>
</dbReference>
<dbReference type="InterPro" id="IPR019749">
    <property type="entry name" value="Band_41_domain"/>
</dbReference>
<protein>
    <submittedName>
        <fullName evidence="10">Uncharacterized protein</fullName>
    </submittedName>
</protein>
<dbReference type="PROSITE" id="PS51439">
    <property type="entry name" value="MENTAL"/>
    <property type="match status" value="1"/>
</dbReference>
<comment type="caution">
    <text evidence="10">The sequence shown here is derived from an EMBL/GenBank/DDBJ whole genome shotgun (WGS) entry which is preliminary data.</text>
</comment>
<dbReference type="Gene3D" id="2.30.29.30">
    <property type="entry name" value="Pleckstrin-homology domain (PH domain)/Phosphotyrosine-binding domain (PTB)"/>
    <property type="match status" value="1"/>
</dbReference>
<dbReference type="InterPro" id="IPR019748">
    <property type="entry name" value="FERM_central"/>
</dbReference>
<dbReference type="PROSITE" id="PS50088">
    <property type="entry name" value="ANK_REPEAT"/>
    <property type="match status" value="3"/>
</dbReference>
<feature type="repeat" description="ANK" evidence="4">
    <location>
        <begin position="96"/>
        <end position="128"/>
    </location>
</feature>
<evidence type="ECO:0000256" key="3">
    <source>
        <dbReference type="ARBA" id="ARBA00023136"/>
    </source>
</evidence>
<evidence type="ECO:0000313" key="10">
    <source>
        <dbReference type="EMBL" id="CAF0771136.1"/>
    </source>
</evidence>
<organism evidence="10 11">
    <name type="scientific">Adineta ricciae</name>
    <name type="common">Rotifer</name>
    <dbReference type="NCBI Taxonomy" id="249248"/>
    <lineage>
        <taxon>Eukaryota</taxon>
        <taxon>Metazoa</taxon>
        <taxon>Spiralia</taxon>
        <taxon>Gnathifera</taxon>
        <taxon>Rotifera</taxon>
        <taxon>Eurotatoria</taxon>
        <taxon>Bdelloidea</taxon>
        <taxon>Adinetida</taxon>
        <taxon>Adinetidae</taxon>
        <taxon>Adineta</taxon>
    </lineage>
</organism>
<dbReference type="CDD" id="cd14473">
    <property type="entry name" value="FERM_B-lobe"/>
    <property type="match status" value="1"/>
</dbReference>
<dbReference type="PROSITE" id="PS50297">
    <property type="entry name" value="ANK_REP_REGION"/>
    <property type="match status" value="3"/>
</dbReference>
<accession>A0A813QPE9</accession>
<dbReference type="GO" id="GO:0005765">
    <property type="term" value="C:lysosomal membrane"/>
    <property type="evidence" value="ECO:0007669"/>
    <property type="project" value="TreeGrafter"/>
</dbReference>
<gene>
    <name evidence="10" type="ORF">XAT740_LOCUS1457</name>
</gene>
<dbReference type="Gene3D" id="1.20.80.10">
    <property type="match status" value="1"/>
</dbReference>
<feature type="compositionally biased region" description="Basic and acidic residues" evidence="5">
    <location>
        <begin position="61"/>
        <end position="73"/>
    </location>
</feature>
<proteinExistence type="predicted"/>
<keyword evidence="4" id="KW-0040">ANK repeat</keyword>
<feature type="domain" description="MENTAL" evidence="9">
    <location>
        <begin position="689"/>
        <end position="859"/>
    </location>
</feature>
<evidence type="ECO:0000256" key="6">
    <source>
        <dbReference type="SAM" id="Phobius"/>
    </source>
</evidence>
<dbReference type="PANTHER" id="PTHR46121">
    <property type="entry name" value="STEROIDOGENIC ACUTE REGULATORY PROTEIN-LIKE"/>
    <property type="match status" value="1"/>
</dbReference>